<proteinExistence type="predicted"/>
<evidence type="ECO:0000313" key="2">
    <source>
        <dbReference type="EMBL" id="GER34355.1"/>
    </source>
</evidence>
<accession>A0A5A7PN60</accession>
<feature type="region of interest" description="Disordered" evidence="1">
    <location>
        <begin position="1"/>
        <end position="95"/>
    </location>
</feature>
<keyword evidence="2" id="KW-0689">Ribosomal protein</keyword>
<reference evidence="3" key="1">
    <citation type="journal article" date="2019" name="Curr. Biol.">
        <title>Genome Sequence of Striga asiatica Provides Insight into the Evolution of Plant Parasitism.</title>
        <authorList>
            <person name="Yoshida S."/>
            <person name="Kim S."/>
            <person name="Wafula E.K."/>
            <person name="Tanskanen J."/>
            <person name="Kim Y.M."/>
            <person name="Honaas L."/>
            <person name="Yang Z."/>
            <person name="Spallek T."/>
            <person name="Conn C.E."/>
            <person name="Ichihashi Y."/>
            <person name="Cheong K."/>
            <person name="Cui S."/>
            <person name="Der J.P."/>
            <person name="Gundlach H."/>
            <person name="Jiao Y."/>
            <person name="Hori C."/>
            <person name="Ishida J.K."/>
            <person name="Kasahara H."/>
            <person name="Kiba T."/>
            <person name="Kim M.S."/>
            <person name="Koo N."/>
            <person name="Laohavisit A."/>
            <person name="Lee Y.H."/>
            <person name="Lumba S."/>
            <person name="McCourt P."/>
            <person name="Mortimer J.C."/>
            <person name="Mutuku J.M."/>
            <person name="Nomura T."/>
            <person name="Sasaki-Sekimoto Y."/>
            <person name="Seto Y."/>
            <person name="Wang Y."/>
            <person name="Wakatake T."/>
            <person name="Sakakibara H."/>
            <person name="Demura T."/>
            <person name="Yamaguchi S."/>
            <person name="Yoneyama K."/>
            <person name="Manabe R.I."/>
            <person name="Nelson D.C."/>
            <person name="Schulman A.H."/>
            <person name="Timko M.P."/>
            <person name="dePamphilis C.W."/>
            <person name="Choi D."/>
            <person name="Shirasu K."/>
        </authorList>
    </citation>
    <scope>NUCLEOTIDE SEQUENCE [LARGE SCALE GENOMIC DNA]</scope>
    <source>
        <strain evidence="3">cv. UVA1</strain>
    </source>
</reference>
<protein>
    <submittedName>
        <fullName evidence="2">60S ribosomal protein L18a</fullName>
    </submittedName>
</protein>
<comment type="caution">
    <text evidence="2">The sequence shown here is derived from an EMBL/GenBank/DDBJ whole genome shotgun (WGS) entry which is preliminary data.</text>
</comment>
<gene>
    <name evidence="2" type="ORF">STAS_10571</name>
</gene>
<organism evidence="2 3">
    <name type="scientific">Striga asiatica</name>
    <name type="common">Asiatic witchweed</name>
    <name type="synonym">Buchnera asiatica</name>
    <dbReference type="NCBI Taxonomy" id="4170"/>
    <lineage>
        <taxon>Eukaryota</taxon>
        <taxon>Viridiplantae</taxon>
        <taxon>Streptophyta</taxon>
        <taxon>Embryophyta</taxon>
        <taxon>Tracheophyta</taxon>
        <taxon>Spermatophyta</taxon>
        <taxon>Magnoliopsida</taxon>
        <taxon>eudicotyledons</taxon>
        <taxon>Gunneridae</taxon>
        <taxon>Pentapetalae</taxon>
        <taxon>asterids</taxon>
        <taxon>lamiids</taxon>
        <taxon>Lamiales</taxon>
        <taxon>Orobanchaceae</taxon>
        <taxon>Buchnereae</taxon>
        <taxon>Striga</taxon>
    </lineage>
</organism>
<dbReference type="Proteomes" id="UP000325081">
    <property type="component" value="Unassembled WGS sequence"/>
</dbReference>
<name>A0A5A7PN60_STRAF</name>
<dbReference type="EMBL" id="BKCP01004872">
    <property type="protein sequence ID" value="GER34355.1"/>
    <property type="molecule type" value="Genomic_DNA"/>
</dbReference>
<sequence>MSSPISTSQPNPRSALPPPPPPPPPQPFAVIANTARHPDRITPNASIAKYSTPLSRSIQPVHPKPRGRPARKSLGQTEQTSFTVSPVPGDRKSFADRGRRAPYRMKLWATNEVRAKSKSCLEVDLSSSKNISSPRHFNGLMASLKVLQNGASWRAPDSSMSSPYRSSTRASGYEKISSVIFTAGHSIQIFPSSILVNAPIQAQAS</sequence>
<feature type="compositionally biased region" description="Pro residues" evidence="1">
    <location>
        <begin position="15"/>
        <end position="27"/>
    </location>
</feature>
<keyword evidence="2" id="KW-0687">Ribonucleoprotein</keyword>
<evidence type="ECO:0000313" key="3">
    <source>
        <dbReference type="Proteomes" id="UP000325081"/>
    </source>
</evidence>
<keyword evidence="3" id="KW-1185">Reference proteome</keyword>
<dbReference type="OrthoDB" id="927267at2759"/>
<evidence type="ECO:0000256" key="1">
    <source>
        <dbReference type="SAM" id="MobiDB-lite"/>
    </source>
</evidence>
<dbReference type="AlphaFoldDB" id="A0A5A7PN60"/>
<dbReference type="GO" id="GO:0005840">
    <property type="term" value="C:ribosome"/>
    <property type="evidence" value="ECO:0007669"/>
    <property type="project" value="UniProtKB-KW"/>
</dbReference>
<feature type="compositionally biased region" description="Polar residues" evidence="1">
    <location>
        <begin position="1"/>
        <end position="12"/>
    </location>
</feature>
<feature type="compositionally biased region" description="Polar residues" evidence="1">
    <location>
        <begin position="74"/>
        <end position="84"/>
    </location>
</feature>